<dbReference type="EMBL" id="UINC01209862">
    <property type="protein sequence ID" value="SVE33068.1"/>
    <property type="molecule type" value="Genomic_DNA"/>
</dbReference>
<evidence type="ECO:0000313" key="3">
    <source>
        <dbReference type="EMBL" id="SVE33068.1"/>
    </source>
</evidence>
<name>A0A383CN49_9ZZZZ</name>
<dbReference type="AlphaFoldDB" id="A0A383CN49"/>
<dbReference type="InterPro" id="IPR003819">
    <property type="entry name" value="TauD/TfdA-like"/>
</dbReference>
<feature type="non-terminal residue" evidence="3">
    <location>
        <position position="1"/>
    </location>
</feature>
<dbReference type="GO" id="GO:0016491">
    <property type="term" value="F:oxidoreductase activity"/>
    <property type="evidence" value="ECO:0007669"/>
    <property type="project" value="UniProtKB-KW"/>
</dbReference>
<evidence type="ECO:0000259" key="2">
    <source>
        <dbReference type="Pfam" id="PF02668"/>
    </source>
</evidence>
<dbReference type="SUPFAM" id="SSF51197">
    <property type="entry name" value="Clavaminate synthase-like"/>
    <property type="match status" value="1"/>
</dbReference>
<reference evidence="3" key="1">
    <citation type="submission" date="2018-05" db="EMBL/GenBank/DDBJ databases">
        <authorList>
            <person name="Lanie J.A."/>
            <person name="Ng W.-L."/>
            <person name="Kazmierczak K.M."/>
            <person name="Andrzejewski T.M."/>
            <person name="Davidsen T.M."/>
            <person name="Wayne K.J."/>
            <person name="Tettelin H."/>
            <person name="Glass J.I."/>
            <person name="Rusch D."/>
            <person name="Podicherti R."/>
            <person name="Tsui H.-C.T."/>
            <person name="Winkler M.E."/>
        </authorList>
    </citation>
    <scope>NUCLEOTIDE SEQUENCE</scope>
</reference>
<feature type="non-terminal residue" evidence="3">
    <location>
        <position position="240"/>
    </location>
</feature>
<feature type="domain" description="TauD/TfdA-like" evidence="2">
    <location>
        <begin position="36"/>
        <end position="216"/>
    </location>
</feature>
<dbReference type="Gene3D" id="3.60.130.10">
    <property type="entry name" value="Clavaminate synthase-like"/>
    <property type="match status" value="1"/>
</dbReference>
<dbReference type="InterPro" id="IPR042098">
    <property type="entry name" value="TauD-like_sf"/>
</dbReference>
<sequence>SKQDWTVEFSEEALDEVRVMAERIRANPLPIHHREPDEFQIPKLRQTLSQARKILDQGCGFCVMERMPMEEISKEEMISCYWVVSQLVGRPVAQKWDGTMIYDVTDTGQSFSYGVRGSYTNVELVFHNDNAFGISLPEYVGLLCKNPAHEGGVSRFCSLYSIHNRMLEKYPRQLERLYQPMMFDRQKEHADGAPKTVWAPFFSWNGNQLTARVNVSLVHKGYKIAEKEMDEELKEALKTL</sequence>
<keyword evidence="1" id="KW-0560">Oxidoreductase</keyword>
<gene>
    <name evidence="3" type="ORF">METZ01_LOCUS485922</name>
</gene>
<dbReference type="Pfam" id="PF02668">
    <property type="entry name" value="TauD"/>
    <property type="match status" value="1"/>
</dbReference>
<accession>A0A383CN49</accession>
<proteinExistence type="predicted"/>
<evidence type="ECO:0000256" key="1">
    <source>
        <dbReference type="ARBA" id="ARBA00023002"/>
    </source>
</evidence>
<protein>
    <recommendedName>
        <fullName evidence="2">TauD/TfdA-like domain-containing protein</fullName>
    </recommendedName>
</protein>
<organism evidence="3">
    <name type="scientific">marine metagenome</name>
    <dbReference type="NCBI Taxonomy" id="408172"/>
    <lineage>
        <taxon>unclassified sequences</taxon>
        <taxon>metagenomes</taxon>
        <taxon>ecological metagenomes</taxon>
    </lineage>
</organism>